<feature type="domain" description="LamG-like jellyroll fold" evidence="5">
    <location>
        <begin position="1565"/>
        <end position="1711"/>
    </location>
</feature>
<dbReference type="InterPro" id="IPR006558">
    <property type="entry name" value="LamG-like"/>
</dbReference>
<gene>
    <name evidence="6" type="ORF">ActroDRAFT_0206</name>
</gene>
<evidence type="ECO:0000256" key="4">
    <source>
        <dbReference type="SAM" id="SignalP"/>
    </source>
</evidence>
<evidence type="ECO:0000256" key="2">
    <source>
        <dbReference type="ARBA" id="ARBA00023157"/>
    </source>
</evidence>
<evidence type="ECO:0000313" key="6">
    <source>
        <dbReference type="EMBL" id="ETA71174.1"/>
    </source>
</evidence>
<sequence length="1725" mass="174910">MNTHMRRSSRRAAAAALAVSMIMAGGGVLAPAADAQAGAQAPASSTGDPAPVASSAGAPAGTQALADGYGLSAAQQKAVDQAAAQAAKTGQPVPISALTSETWQVSAEPGGGLELADNPAPVRTLQHGAWVPVDTTLHKNSDGTYTPAATAYATARLSGGGSGPLVTTTTSSGANYQLSWPTALPAPTVSGSSATYGNVIAGVDLRVDANATGGFSEVLIVHNAKAAADPRLAKLALAVHSSGTSRGTGTTLATAPDGLQLDLSDAMMWDSETTPTAPGSIAAKGTAGTSSAKAPSLAQVAASDPSDATHPGYAAHQAPLQVSSSTSSLTLAPDKAMLTAKDTVFPLYIDPSVSWHSSTPAASAYDEIKQGSPCNSQSYTNDTAEDDNSLGVGWTNTYCGGYQRTFYQWKLPPAIAKATIQVATVKATENWQASFSCSESRTVDLHLAVGIGAGTDYNNTNPGYITGSGAYSTSASVGAAYNPSGCQNPITSPASFTVTTPVQAAATSSASQITFVMDQGSNTNYADFDRFTDNPTLNISYDHAPTTPTAAQLSAAVGGSDTAACDTAAPYPYIGKAIATNNVTLTATNITSPDSDELQATFKYWITGSTTTATGKSADNLASGGNASYTLPAAFTQGLTDGQSVSWQVQTTNGTLTSGWSPTCTYTAEPTGPDEPAITANTTYPDNTTGAAAGTTATFTVTGNTDGTAATKFYYRLDAAPVTTGTIPATQIATATNDTATFTITPAWAGLHTLYVESVDAAGDVSGANSYTVIAAAHAPSTCASLTACFNNTAISPDTNPSQANADGNGNSLSATNLTAAGWKSTGGHMSIDGANLALPAYGTGQADNVLAANQTITCTSSQAMNCVTNPVGASALTFLTTATYGSMAEPGSISGDTTAPYIPAGTPVAGSYINDGSLQDAIGAPTGTINYADGTSDTYTLTVPDWSSGPSNLAAFTMPSFNNPAGKKTSTAKMYAFSIPLRPGATISSITLPDVSGTPGHGIPAVHIFSIGTRNTTTGTVKADGTTATLASPNTWTGAWASDNEGNYNYESSNFNNQSFRVLLQPTVTGSTIRVKLDNALGTSPLDIGHATVALTNGTAITPTAATSSTPVNLTFAGSTSTVIPEGAMLYSDPLPFNVTAGHWLAVSFQLTNSIPYLVEHSWVTDSYEYTAPIGSGDHTADTAATTYTATGSLNGTYTNLVTGLDVQTAGVPTQIVLGDNLIDAFEPNTAPLSPNNGAALRLSDDIAAASSTAPDPYGTINAGIESNQLVTDYPETRDGTTTGGAVGGPAALTRVDRDLLDEPGLNTVILDEGLEDALAGSDFATIEDAYNSLLGYLQDTGIEMKAGTDGASSTEVFPSIVDIGLTPCDTYNGDGAATGNDPCTTASTTTTPVDTIRTQINGWLAANPNGYGWWSPSPYYYVDPDKTIGVPDASDGATKLNPLAMVGTSRNNTLSDPVNLTNTGTGALANAILAATDTWTLTDGTGSTTAADSAPNYNANAYLTLTDPNPTSDVGAGTNFLTLAGTYTWATATVGANANTTVLSLDGTSGYGSTGNTVVNTTGSYSISAWVDPAAPTSGAQVIAGECGNNHCALYFGITSGGYWQIGGQGSDTASDDTYYGATYSTATAAANTWTHVVATFNAATDTYALYLNGSLAATAAGRPTGWGATGPLTVGGLYILGSGTPVTKNFLDGEISNLKTYNYALSAPQITALHDQITPLDQ</sequence>
<dbReference type="InterPro" id="IPR013320">
    <property type="entry name" value="ConA-like_dom_sf"/>
</dbReference>
<dbReference type="SUPFAM" id="SSF49899">
    <property type="entry name" value="Concanavalin A-like lectins/glucanases"/>
    <property type="match status" value="1"/>
</dbReference>
<dbReference type="PANTHER" id="PTHR43784">
    <property type="entry name" value="GDSL-LIKE LIPASE/ACYLHYDROLASE, PUTATIVE (AFU_ORTHOLOGUE AFUA_2G00820)-RELATED"/>
    <property type="match status" value="1"/>
</dbReference>
<protein>
    <recommendedName>
        <fullName evidence="5">LamG-like jellyroll fold domain-containing protein</fullName>
    </recommendedName>
</protein>
<dbReference type="Gene3D" id="2.60.120.200">
    <property type="match status" value="1"/>
</dbReference>
<dbReference type="RefSeq" id="WP_034260507.1">
    <property type="nucleotide sequence ID" value="NZ_KI632511.1"/>
</dbReference>
<dbReference type="PATRIC" id="fig|479430.3.peg.212"/>
<dbReference type="PANTHER" id="PTHR43784:SF2">
    <property type="entry name" value="GDSL-LIKE LIPASE_ACYLHYDROLASE, PUTATIVE (AFU_ORTHOLOGUE AFUA_2G00820)-RELATED"/>
    <property type="match status" value="1"/>
</dbReference>
<evidence type="ECO:0000256" key="1">
    <source>
        <dbReference type="ARBA" id="ARBA00022729"/>
    </source>
</evidence>
<dbReference type="EMBL" id="AZAN01000001">
    <property type="protein sequence ID" value="ETA71174.1"/>
    <property type="molecule type" value="Genomic_DNA"/>
</dbReference>
<accession>W9DWG6</accession>
<organism evidence="6 7">
    <name type="scientific">Actinospica robiniae DSM 44927</name>
    <dbReference type="NCBI Taxonomy" id="479430"/>
    <lineage>
        <taxon>Bacteria</taxon>
        <taxon>Bacillati</taxon>
        <taxon>Actinomycetota</taxon>
        <taxon>Actinomycetes</taxon>
        <taxon>Catenulisporales</taxon>
        <taxon>Actinospicaceae</taxon>
        <taxon>Actinospica</taxon>
    </lineage>
</organism>
<evidence type="ECO:0000259" key="5">
    <source>
        <dbReference type="SMART" id="SM00560"/>
    </source>
</evidence>
<proteinExistence type="predicted"/>
<feature type="region of interest" description="Disordered" evidence="3">
    <location>
        <begin position="39"/>
        <end position="59"/>
    </location>
</feature>
<evidence type="ECO:0000256" key="3">
    <source>
        <dbReference type="SAM" id="MobiDB-lite"/>
    </source>
</evidence>
<keyword evidence="2" id="KW-1015">Disulfide bond</keyword>
<dbReference type="SMART" id="SM00560">
    <property type="entry name" value="LamGL"/>
    <property type="match status" value="1"/>
</dbReference>
<feature type="compositionally biased region" description="Polar residues" evidence="3">
    <location>
        <begin position="372"/>
        <end position="382"/>
    </location>
</feature>
<comment type="caution">
    <text evidence="6">The sequence shown here is derived from an EMBL/GenBank/DDBJ whole genome shotgun (WGS) entry which is preliminary data.</text>
</comment>
<keyword evidence="7" id="KW-1185">Reference proteome</keyword>
<dbReference type="Proteomes" id="UP000019485">
    <property type="component" value="Unassembled WGS sequence"/>
</dbReference>
<feature type="region of interest" description="Disordered" evidence="3">
    <location>
        <begin position="366"/>
        <end position="387"/>
    </location>
</feature>
<dbReference type="HOGENOM" id="CLU_254785_0_0_11"/>
<name>W9DWG6_9ACTN</name>
<dbReference type="Pfam" id="PF13385">
    <property type="entry name" value="Laminin_G_3"/>
    <property type="match status" value="1"/>
</dbReference>
<dbReference type="InterPro" id="IPR053140">
    <property type="entry name" value="GDSL_Rv0518-like"/>
</dbReference>
<feature type="signal peptide" evidence="4">
    <location>
        <begin position="1"/>
        <end position="24"/>
    </location>
</feature>
<feature type="chain" id="PRO_5038389830" description="LamG-like jellyroll fold domain-containing protein" evidence="4">
    <location>
        <begin position="25"/>
        <end position="1725"/>
    </location>
</feature>
<reference evidence="6 7" key="1">
    <citation type="submission" date="2013-08" db="EMBL/GenBank/DDBJ databases">
        <authorList>
            <consortium name="DOE Joint Genome Institute"/>
            <person name="Eisen J."/>
            <person name="Huntemann M."/>
            <person name="Han J."/>
            <person name="Chen A."/>
            <person name="Kyrpides N."/>
            <person name="Mavromatis K."/>
            <person name="Markowitz V."/>
            <person name="Palaniappan K."/>
            <person name="Ivanova N."/>
            <person name="Schaumberg A."/>
            <person name="Pati A."/>
            <person name="Liolios K."/>
            <person name="Nordberg H.P."/>
            <person name="Cantor M.N."/>
            <person name="Hua S.X."/>
            <person name="Woyke T."/>
        </authorList>
    </citation>
    <scope>NUCLEOTIDE SEQUENCE [LARGE SCALE GENOMIC DNA]</scope>
    <source>
        <strain evidence="6 7">DSM 44927</strain>
    </source>
</reference>
<keyword evidence="1 4" id="KW-0732">Signal</keyword>
<evidence type="ECO:0000313" key="7">
    <source>
        <dbReference type="Proteomes" id="UP000019485"/>
    </source>
</evidence>